<accession>A0A5C3KCW5</accession>
<name>A0A5C3KCW5_COPMA</name>
<organism evidence="1 2">
    <name type="scientific">Coprinopsis marcescibilis</name>
    <name type="common">Agaric fungus</name>
    <name type="synonym">Psathyrella marcescibilis</name>
    <dbReference type="NCBI Taxonomy" id="230819"/>
    <lineage>
        <taxon>Eukaryota</taxon>
        <taxon>Fungi</taxon>
        <taxon>Dikarya</taxon>
        <taxon>Basidiomycota</taxon>
        <taxon>Agaricomycotina</taxon>
        <taxon>Agaricomycetes</taxon>
        <taxon>Agaricomycetidae</taxon>
        <taxon>Agaricales</taxon>
        <taxon>Agaricineae</taxon>
        <taxon>Psathyrellaceae</taxon>
        <taxon>Coprinopsis</taxon>
    </lineage>
</organism>
<reference evidence="1 2" key="1">
    <citation type="journal article" date="2019" name="Nat. Ecol. Evol.">
        <title>Megaphylogeny resolves global patterns of mushroom evolution.</title>
        <authorList>
            <person name="Varga T."/>
            <person name="Krizsan K."/>
            <person name="Foldi C."/>
            <person name="Dima B."/>
            <person name="Sanchez-Garcia M."/>
            <person name="Sanchez-Ramirez S."/>
            <person name="Szollosi G.J."/>
            <person name="Szarkandi J.G."/>
            <person name="Papp V."/>
            <person name="Albert L."/>
            <person name="Andreopoulos W."/>
            <person name="Angelini C."/>
            <person name="Antonin V."/>
            <person name="Barry K.W."/>
            <person name="Bougher N.L."/>
            <person name="Buchanan P."/>
            <person name="Buyck B."/>
            <person name="Bense V."/>
            <person name="Catcheside P."/>
            <person name="Chovatia M."/>
            <person name="Cooper J."/>
            <person name="Damon W."/>
            <person name="Desjardin D."/>
            <person name="Finy P."/>
            <person name="Geml J."/>
            <person name="Haridas S."/>
            <person name="Hughes K."/>
            <person name="Justo A."/>
            <person name="Karasinski D."/>
            <person name="Kautmanova I."/>
            <person name="Kiss B."/>
            <person name="Kocsube S."/>
            <person name="Kotiranta H."/>
            <person name="LaButti K.M."/>
            <person name="Lechner B.E."/>
            <person name="Liimatainen K."/>
            <person name="Lipzen A."/>
            <person name="Lukacs Z."/>
            <person name="Mihaltcheva S."/>
            <person name="Morgado L.N."/>
            <person name="Niskanen T."/>
            <person name="Noordeloos M.E."/>
            <person name="Ohm R.A."/>
            <person name="Ortiz-Santana B."/>
            <person name="Ovrebo C."/>
            <person name="Racz N."/>
            <person name="Riley R."/>
            <person name="Savchenko A."/>
            <person name="Shiryaev A."/>
            <person name="Soop K."/>
            <person name="Spirin V."/>
            <person name="Szebenyi C."/>
            <person name="Tomsovsky M."/>
            <person name="Tulloss R.E."/>
            <person name="Uehling J."/>
            <person name="Grigoriev I.V."/>
            <person name="Vagvolgyi C."/>
            <person name="Papp T."/>
            <person name="Martin F.M."/>
            <person name="Miettinen O."/>
            <person name="Hibbett D.S."/>
            <person name="Nagy L.G."/>
        </authorList>
    </citation>
    <scope>NUCLEOTIDE SEQUENCE [LARGE SCALE GENOMIC DNA]</scope>
    <source>
        <strain evidence="1 2">CBS 121175</strain>
    </source>
</reference>
<proteinExistence type="predicted"/>
<evidence type="ECO:0000313" key="1">
    <source>
        <dbReference type="EMBL" id="TFK17916.1"/>
    </source>
</evidence>
<dbReference type="EMBL" id="ML210450">
    <property type="protein sequence ID" value="TFK17916.1"/>
    <property type="molecule type" value="Genomic_DNA"/>
</dbReference>
<protein>
    <submittedName>
        <fullName evidence="1">Uncharacterized protein</fullName>
    </submittedName>
</protein>
<dbReference type="Proteomes" id="UP000307440">
    <property type="component" value="Unassembled WGS sequence"/>
</dbReference>
<keyword evidence="2" id="KW-1185">Reference proteome</keyword>
<sequence>MDRFKQPESAQCLNAVVFACLAATCLATSTLRAKVATELLHPPSRISTNSYYLPAEQVLADARVSLLRLIRSLSWLKSSPSHPTLSNPMDELVHLQECLEDVVNLSSDRQHLIDTWPSSVRERTDVSGVSRRGRDVMIQSSSLWTTITVDGVLFDYSASLESGALRRLNAHVMRSNGSKLQVKITGTATLPPRLDSSYVNAWVIQALHGHCVKLQATPRHLSLLHAGSDLGILPRLKELIVKAEIDPTSTITSPLDRIHQLMPCVTRLALVGSDHVVVSIPPTSPLMAQITHLEIGFH</sequence>
<dbReference type="PROSITE" id="PS51257">
    <property type="entry name" value="PROKAR_LIPOPROTEIN"/>
    <property type="match status" value="1"/>
</dbReference>
<gene>
    <name evidence="1" type="ORF">FA15DRAFT_710363</name>
</gene>
<evidence type="ECO:0000313" key="2">
    <source>
        <dbReference type="Proteomes" id="UP000307440"/>
    </source>
</evidence>
<dbReference type="AlphaFoldDB" id="A0A5C3KCW5"/>